<comment type="caution">
    <text evidence="2">The sequence shown here is derived from an EMBL/GenBank/DDBJ whole genome shotgun (WGS) entry which is preliminary data.</text>
</comment>
<feature type="domain" description="Rho termination factor-like N-terminal" evidence="1">
    <location>
        <begin position="47"/>
        <end position="83"/>
    </location>
</feature>
<proteinExistence type="predicted"/>
<gene>
    <name evidence="2" type="ORF">RWE15_14475</name>
</gene>
<name>A0ABU5C9U1_9BACI</name>
<dbReference type="Pfam" id="PF07498">
    <property type="entry name" value="Rho_N"/>
    <property type="match status" value="1"/>
</dbReference>
<dbReference type="Proteomes" id="UP001281447">
    <property type="component" value="Unassembled WGS sequence"/>
</dbReference>
<sequence>MPKFIANAYLSHKGNIVKPNEEIELTNEQAAHLGDKITPVESAPDKPIEEKTVAELKELAKQYEIEGYNNMNKGELIEALQDAE</sequence>
<accession>A0ABU5C9U1</accession>
<dbReference type="InterPro" id="IPR036269">
    <property type="entry name" value="Rho_N_sf"/>
</dbReference>
<keyword evidence="3" id="KW-1185">Reference proteome</keyword>
<dbReference type="Gene3D" id="1.10.720.10">
    <property type="match status" value="1"/>
</dbReference>
<dbReference type="SUPFAM" id="SSF68912">
    <property type="entry name" value="Rho N-terminal domain-like"/>
    <property type="match status" value="1"/>
</dbReference>
<dbReference type="EMBL" id="JAWDIP010000003">
    <property type="protein sequence ID" value="MDY0395422.1"/>
    <property type="molecule type" value="Genomic_DNA"/>
</dbReference>
<dbReference type="RefSeq" id="WP_390356397.1">
    <property type="nucleotide sequence ID" value="NZ_JBHUIZ010000012.1"/>
</dbReference>
<evidence type="ECO:0000259" key="1">
    <source>
        <dbReference type="SMART" id="SM00959"/>
    </source>
</evidence>
<dbReference type="SMART" id="SM00959">
    <property type="entry name" value="Rho_N"/>
    <property type="match status" value="1"/>
</dbReference>
<dbReference type="InterPro" id="IPR011112">
    <property type="entry name" value="Rho-like_N"/>
</dbReference>
<evidence type="ECO:0000313" key="3">
    <source>
        <dbReference type="Proteomes" id="UP001281447"/>
    </source>
</evidence>
<protein>
    <submittedName>
        <fullName evidence="2">Rho termination factor N-terminal domain-containing protein</fullName>
    </submittedName>
</protein>
<evidence type="ECO:0000313" key="2">
    <source>
        <dbReference type="EMBL" id="MDY0395422.1"/>
    </source>
</evidence>
<reference evidence="2 3" key="1">
    <citation type="submission" date="2023-10" db="EMBL/GenBank/DDBJ databases">
        <title>Virgibacillus halophilus 5B73C genome.</title>
        <authorList>
            <person name="Miliotis G."/>
            <person name="Sengupta P."/>
            <person name="Hameed A."/>
            <person name="Chuvochina M."/>
            <person name="Mcdonagh F."/>
            <person name="Simpson A.C."/>
            <person name="Singh N.K."/>
            <person name="Rekha P.D."/>
            <person name="Raman K."/>
            <person name="Hugenholtz P."/>
            <person name="Venkateswaran K."/>
        </authorList>
    </citation>
    <scope>NUCLEOTIDE SEQUENCE [LARGE SCALE GENOMIC DNA]</scope>
    <source>
        <strain evidence="2 3">5B73C</strain>
    </source>
</reference>
<organism evidence="2 3">
    <name type="scientific">Tigheibacillus halophilus</name>
    <dbReference type="NCBI Taxonomy" id="361280"/>
    <lineage>
        <taxon>Bacteria</taxon>
        <taxon>Bacillati</taxon>
        <taxon>Bacillota</taxon>
        <taxon>Bacilli</taxon>
        <taxon>Bacillales</taxon>
        <taxon>Bacillaceae</taxon>
        <taxon>Tigheibacillus</taxon>
    </lineage>
</organism>